<dbReference type="InterPro" id="IPR001680">
    <property type="entry name" value="WD40_rpt"/>
</dbReference>
<dbReference type="PROSITE" id="PS00678">
    <property type="entry name" value="WD_REPEATS_1"/>
    <property type="match status" value="1"/>
</dbReference>
<accession>A0A7J6J6W6</accession>
<dbReference type="SUPFAM" id="SSF50998">
    <property type="entry name" value="Quinoprotein alcohol dehydrogenase-like"/>
    <property type="match status" value="1"/>
</dbReference>
<sequence length="411" mass="46357">MYDYSTRSMVERHLSENANNTFLWVALVCKTLGAIQGYEVEMVLDDLPEGLTALYRQMLREFSTSKHSMLPRKVLAILSVLKRPIALWELPLITELPRHIAANMSFVEQLLGDLDFLQDEQFSGFAGIADRHHSVFQHSLKILHESHILRRDILGLNVPDSSSKDTKPPISDQLACLKYSCAHWVDHLQAGLILPKMKRPLTSMPSQLGESPVLTDLEIIRKISDFFRSKFLYWMEALIRLGHVSEGIQAIQKLGTLIEPQGGEEVEALTDFIRDANRFVLYNRAVTEGYPSQLYTSSLVFCPEDSIVRKHFKHDIPSWITTLSGLNPTWDSCLQTLQHDGEVFSISFSRDGRWLASACEDGVVRLWDAATGILVRKLPEIFESPTSLAFSGRIGKSAKLAIGHGERIAEV</sequence>
<dbReference type="Proteomes" id="UP000011096">
    <property type="component" value="Unassembled WGS sequence"/>
</dbReference>
<comment type="caution">
    <text evidence="4">The sequence shown here is derived from an EMBL/GenBank/DDBJ whole genome shotgun (WGS) entry which is preliminary data.</text>
</comment>
<organism evidence="4 5">
    <name type="scientific">Colletotrichum fructicola (strain Nara gc5)</name>
    <name type="common">Anthracnose fungus</name>
    <name type="synonym">Colletotrichum gloeosporioides (strain Nara gc5)</name>
    <dbReference type="NCBI Taxonomy" id="1213859"/>
    <lineage>
        <taxon>Eukaryota</taxon>
        <taxon>Fungi</taxon>
        <taxon>Dikarya</taxon>
        <taxon>Ascomycota</taxon>
        <taxon>Pezizomycotina</taxon>
        <taxon>Sordariomycetes</taxon>
        <taxon>Hypocreomycetidae</taxon>
        <taxon>Glomerellales</taxon>
        <taxon>Glomerellaceae</taxon>
        <taxon>Colletotrichum</taxon>
        <taxon>Colletotrichum gloeosporioides species complex</taxon>
    </lineage>
</organism>
<evidence type="ECO:0000256" key="3">
    <source>
        <dbReference type="PROSITE-ProRule" id="PRU00221"/>
    </source>
</evidence>
<keyword evidence="1 3" id="KW-0853">WD repeat</keyword>
<dbReference type="PROSITE" id="PS50294">
    <property type="entry name" value="WD_REPEATS_REGION"/>
    <property type="match status" value="1"/>
</dbReference>
<dbReference type="InterPro" id="IPR015943">
    <property type="entry name" value="WD40/YVTN_repeat-like_dom_sf"/>
</dbReference>
<evidence type="ECO:0000256" key="2">
    <source>
        <dbReference type="ARBA" id="ARBA00022737"/>
    </source>
</evidence>
<dbReference type="GeneID" id="43608563"/>
<evidence type="ECO:0000313" key="4">
    <source>
        <dbReference type="EMBL" id="KAF4485306.1"/>
    </source>
</evidence>
<dbReference type="Pfam" id="PF00400">
    <property type="entry name" value="WD40"/>
    <property type="match status" value="1"/>
</dbReference>
<dbReference type="PROSITE" id="PS50082">
    <property type="entry name" value="WD_REPEATS_2"/>
    <property type="match status" value="1"/>
</dbReference>
<dbReference type="OrthoDB" id="538223at2759"/>
<dbReference type="EMBL" id="ANPB02000004">
    <property type="protein sequence ID" value="KAF4485306.1"/>
    <property type="molecule type" value="Genomic_DNA"/>
</dbReference>
<reference evidence="4 5" key="1">
    <citation type="submission" date="2012-08" db="EMBL/GenBank/DDBJ databases">
        <authorList>
            <person name="Gan P.H.P."/>
            <person name="Ikeda K."/>
            <person name="Irieda H."/>
            <person name="Narusaka M."/>
            <person name="O'Connell R.J."/>
            <person name="Narusaka Y."/>
            <person name="Takano Y."/>
            <person name="Kubo Y."/>
            <person name="Shirasu K."/>
        </authorList>
    </citation>
    <scope>NUCLEOTIDE SEQUENCE [LARGE SCALE GENOMIC DNA]</scope>
    <source>
        <strain evidence="4 5">Nara gc5</strain>
    </source>
</reference>
<reference evidence="4 5" key="2">
    <citation type="submission" date="2020-04" db="EMBL/GenBank/DDBJ databases">
        <title>Genome sequencing and assembly of multiple isolates from the Colletotrichum gloeosporioides species complex.</title>
        <authorList>
            <person name="Gan P."/>
            <person name="Shirasu K."/>
        </authorList>
    </citation>
    <scope>NUCLEOTIDE SEQUENCE [LARGE SCALE GENOMIC DNA]</scope>
    <source>
        <strain evidence="4 5">Nara gc5</strain>
    </source>
</reference>
<proteinExistence type="predicted"/>
<keyword evidence="2" id="KW-0677">Repeat</keyword>
<dbReference type="SMART" id="SM00320">
    <property type="entry name" value="WD40"/>
    <property type="match status" value="1"/>
</dbReference>
<dbReference type="InterPro" id="IPR019775">
    <property type="entry name" value="WD40_repeat_CS"/>
</dbReference>
<dbReference type="RefSeq" id="XP_031878989.2">
    <property type="nucleotide sequence ID" value="XM_032024395.2"/>
</dbReference>
<dbReference type="Gene3D" id="2.130.10.10">
    <property type="entry name" value="YVTN repeat-like/Quinoprotein amine dehydrogenase"/>
    <property type="match status" value="1"/>
</dbReference>
<feature type="repeat" description="WD" evidence="3">
    <location>
        <begin position="336"/>
        <end position="377"/>
    </location>
</feature>
<evidence type="ECO:0000313" key="5">
    <source>
        <dbReference type="Proteomes" id="UP000011096"/>
    </source>
</evidence>
<dbReference type="InParanoid" id="A0A7J6J6W6"/>
<name>A0A7J6J6W6_COLFN</name>
<evidence type="ECO:0000256" key="1">
    <source>
        <dbReference type="ARBA" id="ARBA00022574"/>
    </source>
</evidence>
<protein>
    <submittedName>
        <fullName evidence="4">Vegetative incompatibility protein HET-E-1</fullName>
    </submittedName>
</protein>
<dbReference type="InterPro" id="IPR011047">
    <property type="entry name" value="Quinoprotein_ADH-like_sf"/>
</dbReference>
<dbReference type="AlphaFoldDB" id="A0A7J6J6W6"/>
<keyword evidence="5" id="KW-1185">Reference proteome</keyword>
<gene>
    <name evidence="4" type="ORF">CGGC5_v007114</name>
</gene>